<dbReference type="RefSeq" id="WP_241113818.1">
    <property type="nucleotide sequence ID" value="NZ_JAGYPE020000016.1"/>
</dbReference>
<evidence type="ECO:0000256" key="5">
    <source>
        <dbReference type="ARBA" id="ARBA00023136"/>
    </source>
</evidence>
<protein>
    <submittedName>
        <fullName evidence="7">Cation:dicarboxylase symporter family transporter</fullName>
    </submittedName>
</protein>
<evidence type="ECO:0000256" key="6">
    <source>
        <dbReference type="SAM" id="Phobius"/>
    </source>
</evidence>
<comment type="caution">
    <text evidence="7">The sequence shown here is derived from an EMBL/GenBank/DDBJ whole genome shotgun (WGS) entry which is preliminary data.</text>
</comment>
<evidence type="ECO:0000313" key="7">
    <source>
        <dbReference type="EMBL" id="MCH6266121.1"/>
    </source>
</evidence>
<keyword evidence="3 6" id="KW-0812">Transmembrane</keyword>
<keyword evidence="2" id="KW-0813">Transport</keyword>
<reference evidence="7 8" key="1">
    <citation type="submission" date="2022-03" db="EMBL/GenBank/DDBJ databases">
        <title>Novel Bacillus species.</title>
        <authorList>
            <person name="Liu G."/>
        </authorList>
    </citation>
    <scope>NUCLEOTIDE SEQUENCE [LARGE SCALE GENOMIC DNA]</scope>
    <source>
        <strain evidence="7 8">FJAT-50051</strain>
    </source>
</reference>
<keyword evidence="8" id="KW-1185">Reference proteome</keyword>
<dbReference type="AlphaFoldDB" id="A0A9J6MP34"/>
<keyword evidence="5 6" id="KW-0472">Membrane</keyword>
<feature type="transmembrane region" description="Helical" evidence="6">
    <location>
        <begin position="34"/>
        <end position="52"/>
    </location>
</feature>
<proteinExistence type="predicted"/>
<dbReference type="SUPFAM" id="SSF118215">
    <property type="entry name" value="Proton glutamate symport protein"/>
    <property type="match status" value="1"/>
</dbReference>
<dbReference type="InterPro" id="IPR001991">
    <property type="entry name" value="Na-dicarboxylate_symporter"/>
</dbReference>
<dbReference type="GO" id="GO:0016020">
    <property type="term" value="C:membrane"/>
    <property type="evidence" value="ECO:0007669"/>
    <property type="project" value="UniProtKB-SubCell"/>
</dbReference>
<dbReference type="Proteomes" id="UP000677265">
    <property type="component" value="Unassembled WGS sequence"/>
</dbReference>
<evidence type="ECO:0000256" key="1">
    <source>
        <dbReference type="ARBA" id="ARBA00004141"/>
    </source>
</evidence>
<dbReference type="EMBL" id="JAGYPE020000016">
    <property type="protein sequence ID" value="MCH6266121.1"/>
    <property type="molecule type" value="Genomic_DNA"/>
</dbReference>
<dbReference type="InterPro" id="IPR036458">
    <property type="entry name" value="Na:dicarbo_symporter_sf"/>
</dbReference>
<evidence type="ECO:0000256" key="2">
    <source>
        <dbReference type="ARBA" id="ARBA00022448"/>
    </source>
</evidence>
<gene>
    <name evidence="7" type="ORF">KHB02_011360</name>
</gene>
<dbReference type="Pfam" id="PF00375">
    <property type="entry name" value="SDF"/>
    <property type="match status" value="1"/>
</dbReference>
<sequence>MNNILIIVNVVVLLFLMFGLFMMQKKHVSFSKRVFTGLGLGLVFGFIIHLIYGGTHEVTTQSINWFNIVGGGYVKLLQMVVMPLVFVSIVGAFTKLKLTKN</sequence>
<organism evidence="7 8">
    <name type="scientific">Neobacillus citreus</name>
    <dbReference type="NCBI Taxonomy" id="2833578"/>
    <lineage>
        <taxon>Bacteria</taxon>
        <taxon>Bacillati</taxon>
        <taxon>Bacillota</taxon>
        <taxon>Bacilli</taxon>
        <taxon>Bacillales</taxon>
        <taxon>Bacillaceae</taxon>
        <taxon>Neobacillus</taxon>
    </lineage>
</organism>
<evidence type="ECO:0000256" key="3">
    <source>
        <dbReference type="ARBA" id="ARBA00022692"/>
    </source>
</evidence>
<evidence type="ECO:0000256" key="4">
    <source>
        <dbReference type="ARBA" id="ARBA00022989"/>
    </source>
</evidence>
<comment type="subcellular location">
    <subcellularLocation>
        <location evidence="1">Membrane</location>
        <topology evidence="1">Multi-pass membrane protein</topology>
    </subcellularLocation>
</comment>
<keyword evidence="4 6" id="KW-1133">Transmembrane helix</keyword>
<dbReference type="Gene3D" id="1.10.3860.10">
    <property type="entry name" value="Sodium:dicarboxylate symporter"/>
    <property type="match status" value="1"/>
</dbReference>
<accession>A0A9J6MP34</accession>
<feature type="non-terminal residue" evidence="7">
    <location>
        <position position="101"/>
    </location>
</feature>
<evidence type="ECO:0000313" key="8">
    <source>
        <dbReference type="Proteomes" id="UP000677265"/>
    </source>
</evidence>
<dbReference type="GO" id="GO:0015293">
    <property type="term" value="F:symporter activity"/>
    <property type="evidence" value="ECO:0007669"/>
    <property type="project" value="InterPro"/>
</dbReference>
<feature type="transmembrane region" description="Helical" evidence="6">
    <location>
        <begin position="72"/>
        <end position="93"/>
    </location>
</feature>
<name>A0A9J6MP34_9BACI</name>
<feature type="transmembrane region" description="Helical" evidence="6">
    <location>
        <begin position="6"/>
        <end position="22"/>
    </location>
</feature>